<comment type="caution">
    <text evidence="1">The sequence shown here is derived from an EMBL/GenBank/DDBJ whole genome shotgun (WGS) entry which is preliminary data.</text>
</comment>
<evidence type="ECO:0000313" key="1">
    <source>
        <dbReference type="EMBL" id="EAP77565.1"/>
    </source>
</evidence>
<name>A3SJN4_ROSNI</name>
<evidence type="ECO:0000313" key="2">
    <source>
        <dbReference type="Proteomes" id="UP000005954"/>
    </source>
</evidence>
<proteinExistence type="predicted"/>
<dbReference type="HOGENOM" id="CLU_2635836_0_0_5"/>
<gene>
    <name evidence="1" type="ORF">ISM_04710</name>
</gene>
<organism evidence="1 2">
    <name type="scientific">Roseovarius nubinhibens (strain ATCC BAA-591 / DSM 15170 / ISM)</name>
    <dbReference type="NCBI Taxonomy" id="89187"/>
    <lineage>
        <taxon>Bacteria</taxon>
        <taxon>Pseudomonadati</taxon>
        <taxon>Pseudomonadota</taxon>
        <taxon>Alphaproteobacteria</taxon>
        <taxon>Rhodobacterales</taxon>
        <taxon>Roseobacteraceae</taxon>
        <taxon>Roseovarius</taxon>
    </lineage>
</organism>
<dbReference type="AlphaFoldDB" id="A3SJN4"/>
<dbReference type="OrthoDB" id="9956652at2"/>
<accession>A3SJN4</accession>
<protein>
    <submittedName>
        <fullName evidence="1">Uncharacterized protein</fullName>
    </submittedName>
</protein>
<keyword evidence="2" id="KW-1185">Reference proteome</keyword>
<dbReference type="RefSeq" id="WP_009812966.1">
    <property type="nucleotide sequence ID" value="NZ_CH724156.1"/>
</dbReference>
<dbReference type="EMBL" id="AALY01000001">
    <property type="protein sequence ID" value="EAP77565.1"/>
    <property type="molecule type" value="Genomic_DNA"/>
</dbReference>
<sequence length="77" mass="8995">MSDDDPKKVTEVFSTSATLEIIEELQRKYGPDPTFMLQRAHRPFHDPYKVYRIELADPTLRIASPSSPRQIDRNKLH</sequence>
<dbReference type="Proteomes" id="UP000005954">
    <property type="component" value="Unassembled WGS sequence"/>
</dbReference>
<reference evidence="1 2" key="1">
    <citation type="submission" date="2005-12" db="EMBL/GenBank/DDBJ databases">
        <authorList>
            <person name="Moran M.A."/>
            <person name="Ferriera S."/>
            <person name="Johnson J."/>
            <person name="Kravitz S."/>
            <person name="Halpern A."/>
            <person name="Remington K."/>
            <person name="Beeson K."/>
            <person name="Tran B."/>
            <person name="Rogers Y.-H."/>
            <person name="Friedman R."/>
            <person name="Venter J.C."/>
        </authorList>
    </citation>
    <scope>NUCLEOTIDE SEQUENCE [LARGE SCALE GENOMIC DNA]</scope>
    <source>
        <strain evidence="2">ATCC BAA-591 / DSM 15170 / ISM</strain>
    </source>
</reference>